<accession>A0AA37F3W5</accession>
<comment type="caution">
    <text evidence="2">The sequence shown here is derived from an EMBL/GenBank/DDBJ whole genome shotgun (WGS) entry which is preliminary data.</text>
</comment>
<feature type="compositionally biased region" description="Low complexity" evidence="1">
    <location>
        <begin position="158"/>
        <end position="171"/>
    </location>
</feature>
<protein>
    <submittedName>
        <fullName evidence="2">Uncharacterized protein</fullName>
    </submittedName>
</protein>
<dbReference type="AlphaFoldDB" id="A0AA37F3W5"/>
<evidence type="ECO:0000313" key="3">
    <source>
        <dbReference type="Proteomes" id="UP000627984"/>
    </source>
</evidence>
<feature type="region of interest" description="Disordered" evidence="1">
    <location>
        <begin position="59"/>
        <end position="93"/>
    </location>
</feature>
<feature type="compositionally biased region" description="Low complexity" evidence="1">
    <location>
        <begin position="72"/>
        <end position="87"/>
    </location>
</feature>
<organism evidence="2 3">
    <name type="scientific">Planomonospora parontospora</name>
    <dbReference type="NCBI Taxonomy" id="58119"/>
    <lineage>
        <taxon>Bacteria</taxon>
        <taxon>Bacillati</taxon>
        <taxon>Actinomycetota</taxon>
        <taxon>Actinomycetes</taxon>
        <taxon>Streptosporangiales</taxon>
        <taxon>Streptosporangiaceae</taxon>
        <taxon>Planomonospora</taxon>
    </lineage>
</organism>
<feature type="region of interest" description="Disordered" evidence="1">
    <location>
        <begin position="146"/>
        <end position="171"/>
    </location>
</feature>
<reference evidence="2" key="1">
    <citation type="journal article" date="2014" name="Int. J. Syst. Evol. Microbiol.">
        <title>Complete genome sequence of Corynebacterium casei LMG S-19264T (=DSM 44701T), isolated from a smear-ripened cheese.</title>
        <authorList>
            <consortium name="US DOE Joint Genome Institute (JGI-PGF)"/>
            <person name="Walter F."/>
            <person name="Albersmeier A."/>
            <person name="Kalinowski J."/>
            <person name="Ruckert C."/>
        </authorList>
    </citation>
    <scope>NUCLEOTIDE SEQUENCE</scope>
    <source>
        <strain evidence="2">JCM 3093</strain>
    </source>
</reference>
<evidence type="ECO:0000256" key="1">
    <source>
        <dbReference type="SAM" id="MobiDB-lite"/>
    </source>
</evidence>
<sequence length="182" mass="17970">MADHGSILRRTRCALRGVLGPDESEDFRLSIRSGEDDPEAFPSTAVAVFAVFSEDEALPGRGAAPGPGTVLGPGTVPAGEGPPAAGPLDTGPLDTGAAGVRGGADWAPGDQDGPASAEAGRIRTVESAGFSSSFAFFMPDPPLVVSSVAEPSVSGAEAPPSAGDSTTSTTSASVALSIFSVT</sequence>
<evidence type="ECO:0000313" key="2">
    <source>
        <dbReference type="EMBL" id="GGK60764.1"/>
    </source>
</evidence>
<name>A0AA37F3W5_9ACTN</name>
<gene>
    <name evidence="2" type="ORF">GCM10010126_20320</name>
</gene>
<dbReference type="Proteomes" id="UP000627984">
    <property type="component" value="Unassembled WGS sequence"/>
</dbReference>
<proteinExistence type="predicted"/>
<dbReference type="EMBL" id="BMQD01000005">
    <property type="protein sequence ID" value="GGK60764.1"/>
    <property type="molecule type" value="Genomic_DNA"/>
</dbReference>
<reference evidence="2" key="2">
    <citation type="submission" date="2022-09" db="EMBL/GenBank/DDBJ databases">
        <authorList>
            <person name="Sun Q."/>
            <person name="Ohkuma M."/>
        </authorList>
    </citation>
    <scope>NUCLEOTIDE SEQUENCE</scope>
    <source>
        <strain evidence="2">JCM 3093</strain>
    </source>
</reference>